<proteinExistence type="predicted"/>
<dbReference type="InterPro" id="IPR036388">
    <property type="entry name" value="WH-like_DNA-bd_sf"/>
</dbReference>
<reference evidence="4 5" key="1">
    <citation type="submission" date="2020-07" db="EMBL/GenBank/DDBJ databases">
        <title>Sequencing the genomes of 1000 actinobacteria strains.</title>
        <authorList>
            <person name="Klenk H.-P."/>
        </authorList>
    </citation>
    <scope>NUCLEOTIDE SEQUENCE [LARGE SCALE GENOMIC DNA]</scope>
    <source>
        <strain evidence="4 5">DSM 44121</strain>
    </source>
</reference>
<keyword evidence="5" id="KW-1185">Reference proteome</keyword>
<dbReference type="Proteomes" id="UP000540568">
    <property type="component" value="Unassembled WGS sequence"/>
</dbReference>
<dbReference type="EMBL" id="JACGWV010000001">
    <property type="protein sequence ID" value="MBA8807532.1"/>
    <property type="molecule type" value="Genomic_DNA"/>
</dbReference>
<evidence type="ECO:0000313" key="5">
    <source>
        <dbReference type="Proteomes" id="UP000540568"/>
    </source>
</evidence>
<dbReference type="Pfam" id="PF25583">
    <property type="entry name" value="WCX"/>
    <property type="match status" value="1"/>
</dbReference>
<dbReference type="InterPro" id="IPR036390">
    <property type="entry name" value="WH_DNA-bd_sf"/>
</dbReference>
<dbReference type="InterPro" id="IPR051534">
    <property type="entry name" value="CBASS_pafABC_assoc_protein"/>
</dbReference>
<dbReference type="Gene3D" id="1.10.10.10">
    <property type="entry name" value="Winged helix-like DNA-binding domain superfamily/Winged helix DNA-binding domain"/>
    <property type="match status" value="1"/>
</dbReference>
<dbReference type="Pfam" id="PF08279">
    <property type="entry name" value="HTH_11"/>
    <property type="match status" value="1"/>
</dbReference>
<feature type="domain" description="HTH deoR-type" evidence="3">
    <location>
        <begin position="3"/>
        <end position="62"/>
    </location>
</feature>
<dbReference type="InterPro" id="IPR026881">
    <property type="entry name" value="WYL_dom"/>
</dbReference>
<dbReference type="InterPro" id="IPR013196">
    <property type="entry name" value="HTH_11"/>
</dbReference>
<organism evidence="4 5">
    <name type="scientific">Promicromonospora sukumoe</name>
    <dbReference type="NCBI Taxonomy" id="88382"/>
    <lineage>
        <taxon>Bacteria</taxon>
        <taxon>Bacillati</taxon>
        <taxon>Actinomycetota</taxon>
        <taxon>Actinomycetes</taxon>
        <taxon>Micrococcales</taxon>
        <taxon>Promicromonosporaceae</taxon>
        <taxon>Promicromonospora</taxon>
    </lineage>
</organism>
<dbReference type="InterPro" id="IPR057727">
    <property type="entry name" value="WCX_dom"/>
</dbReference>
<name>A0A7W3J751_9MICO</name>
<keyword evidence="1" id="KW-0805">Transcription regulation</keyword>
<accession>A0A7W3J751</accession>
<dbReference type="AlphaFoldDB" id="A0A7W3J751"/>
<evidence type="ECO:0000259" key="3">
    <source>
        <dbReference type="PROSITE" id="PS51000"/>
    </source>
</evidence>
<keyword evidence="2" id="KW-0804">Transcription</keyword>
<dbReference type="PROSITE" id="PS52050">
    <property type="entry name" value="WYL"/>
    <property type="match status" value="1"/>
</dbReference>
<dbReference type="PROSITE" id="PS51000">
    <property type="entry name" value="HTH_DEOR_2"/>
    <property type="match status" value="1"/>
</dbReference>
<gene>
    <name evidence="4" type="ORF">FHX71_001474</name>
</gene>
<dbReference type="GO" id="GO:0003700">
    <property type="term" value="F:DNA-binding transcription factor activity"/>
    <property type="evidence" value="ECO:0007669"/>
    <property type="project" value="InterPro"/>
</dbReference>
<evidence type="ECO:0000256" key="1">
    <source>
        <dbReference type="ARBA" id="ARBA00023015"/>
    </source>
</evidence>
<dbReference type="RefSeq" id="WP_182615087.1">
    <property type="nucleotide sequence ID" value="NZ_BAAATF010000007.1"/>
</dbReference>
<keyword evidence="4" id="KW-0238">DNA-binding</keyword>
<sequence length="323" mass="34885">MTSAQRLIGILGALQARRHTTAEALADEFGVSTRTILRDVQKLVDADIPVLTERGRYGGISLLPGQQVDLSRLTTSEADVLRAVGVDLERARVLGAETAARAAVGKFATRPGSPAPRRGVAPLSLADVVTVENRAWFAPREEGEPPDVAALARDLRQARRLRVTYRRSGESAARDLVVDPYGLLLRVDRWYLVADVAAAPRLFALTRLDGWALLDEARRLRAGTTLADVAAGLGQALETRHEVTVTALLDADGVDLARRILGSRLRTVGPADASGRVPITVAYAQVQAARQLLQFADHIEVTAPPEARSLLRRLATETATRHT</sequence>
<dbReference type="PANTHER" id="PTHR34580:SF1">
    <property type="entry name" value="PROTEIN PAFC"/>
    <property type="match status" value="1"/>
</dbReference>
<dbReference type="PANTHER" id="PTHR34580">
    <property type="match status" value="1"/>
</dbReference>
<dbReference type="InterPro" id="IPR001034">
    <property type="entry name" value="DeoR_HTH"/>
</dbReference>
<protein>
    <submittedName>
        <fullName evidence="4">Putative DNA-binding transcriptional regulator YafY</fullName>
    </submittedName>
</protein>
<dbReference type="SUPFAM" id="SSF46785">
    <property type="entry name" value="Winged helix' DNA-binding domain"/>
    <property type="match status" value="1"/>
</dbReference>
<dbReference type="GO" id="GO:0003677">
    <property type="term" value="F:DNA binding"/>
    <property type="evidence" value="ECO:0007669"/>
    <property type="project" value="UniProtKB-KW"/>
</dbReference>
<comment type="caution">
    <text evidence="4">The sequence shown here is derived from an EMBL/GenBank/DDBJ whole genome shotgun (WGS) entry which is preliminary data.</text>
</comment>
<evidence type="ECO:0000313" key="4">
    <source>
        <dbReference type="EMBL" id="MBA8807532.1"/>
    </source>
</evidence>
<dbReference type="Pfam" id="PF13280">
    <property type="entry name" value="WYL"/>
    <property type="match status" value="1"/>
</dbReference>
<evidence type="ECO:0000256" key="2">
    <source>
        <dbReference type="ARBA" id="ARBA00023163"/>
    </source>
</evidence>